<comment type="caution">
    <text evidence="2">The sequence shown here is derived from an EMBL/GenBank/DDBJ whole genome shotgun (WGS) entry which is preliminary data.</text>
</comment>
<protein>
    <recommendedName>
        <fullName evidence="4">HAT C-terminal dimerisation domain-containing protein</fullName>
    </recommendedName>
</protein>
<evidence type="ECO:0008006" key="4">
    <source>
        <dbReference type="Google" id="ProtNLM"/>
    </source>
</evidence>
<evidence type="ECO:0000256" key="1">
    <source>
        <dbReference type="SAM" id="MobiDB-lite"/>
    </source>
</evidence>
<feature type="region of interest" description="Disordered" evidence="1">
    <location>
        <begin position="117"/>
        <end position="136"/>
    </location>
</feature>
<name>A0A9P7AGM4_9AGAM</name>
<gene>
    <name evidence="2" type="ORF">HD556DRAFT_1245930</name>
</gene>
<keyword evidence="3" id="KW-1185">Reference proteome</keyword>
<sequence length="260" mass="29485">MLRIEYEKRKVPIANLSISEANTWLKDLIKKYLKKAYPFDRELRTDETAYEWWSYLDKDRSNDAQPLARLAVRIFALVPNSMADERTGSTFTWLNSPLRSRQQVKTLVRTVQIRSWYKHDPNAPPPNKKPTVKWRDMSSTIFGSKRKRTKEDSDDSEMSDVDNDFADELEGPDEDDDDSNSNVTSANPEDIAKDGSSKMDSCNGKSFDAAGIINLDSGRLADVLADKCLAPVAPRNAVILSSESSPVQERVLTEADWDME</sequence>
<feature type="region of interest" description="Disordered" evidence="1">
    <location>
        <begin position="143"/>
        <end position="201"/>
    </location>
</feature>
<dbReference type="GeneID" id="64592334"/>
<dbReference type="AlphaFoldDB" id="A0A9P7AGM4"/>
<reference evidence="2" key="1">
    <citation type="journal article" date="2020" name="New Phytol.">
        <title>Comparative genomics reveals dynamic genome evolution in host specialist ectomycorrhizal fungi.</title>
        <authorList>
            <person name="Lofgren L.A."/>
            <person name="Nguyen N.H."/>
            <person name="Vilgalys R."/>
            <person name="Ruytinx J."/>
            <person name="Liao H.L."/>
            <person name="Branco S."/>
            <person name="Kuo A."/>
            <person name="LaButti K."/>
            <person name="Lipzen A."/>
            <person name="Andreopoulos W."/>
            <person name="Pangilinan J."/>
            <person name="Riley R."/>
            <person name="Hundley H."/>
            <person name="Na H."/>
            <person name="Barry K."/>
            <person name="Grigoriev I.V."/>
            <person name="Stajich J.E."/>
            <person name="Kennedy P.G."/>
        </authorList>
    </citation>
    <scope>NUCLEOTIDE SEQUENCE</scope>
    <source>
        <strain evidence="2">S12</strain>
    </source>
</reference>
<evidence type="ECO:0000313" key="3">
    <source>
        <dbReference type="Proteomes" id="UP000719766"/>
    </source>
</evidence>
<organism evidence="2 3">
    <name type="scientific">Suillus plorans</name>
    <dbReference type="NCBI Taxonomy" id="116603"/>
    <lineage>
        <taxon>Eukaryota</taxon>
        <taxon>Fungi</taxon>
        <taxon>Dikarya</taxon>
        <taxon>Basidiomycota</taxon>
        <taxon>Agaricomycotina</taxon>
        <taxon>Agaricomycetes</taxon>
        <taxon>Agaricomycetidae</taxon>
        <taxon>Boletales</taxon>
        <taxon>Suillineae</taxon>
        <taxon>Suillaceae</taxon>
        <taxon>Suillus</taxon>
    </lineage>
</organism>
<proteinExistence type="predicted"/>
<evidence type="ECO:0000313" key="2">
    <source>
        <dbReference type="EMBL" id="KAG1787911.1"/>
    </source>
</evidence>
<accession>A0A9P7AGM4</accession>
<dbReference type="RefSeq" id="XP_041155205.1">
    <property type="nucleotide sequence ID" value="XM_041298570.1"/>
</dbReference>
<feature type="compositionally biased region" description="Acidic residues" evidence="1">
    <location>
        <begin position="152"/>
        <end position="179"/>
    </location>
</feature>
<dbReference type="Proteomes" id="UP000719766">
    <property type="component" value="Unassembled WGS sequence"/>
</dbReference>
<dbReference type="EMBL" id="JABBWE010000073">
    <property type="protein sequence ID" value="KAG1787911.1"/>
    <property type="molecule type" value="Genomic_DNA"/>
</dbReference>
<dbReference type="SUPFAM" id="SSF53098">
    <property type="entry name" value="Ribonuclease H-like"/>
    <property type="match status" value="1"/>
</dbReference>
<dbReference type="InterPro" id="IPR012337">
    <property type="entry name" value="RNaseH-like_sf"/>
</dbReference>
<dbReference type="OrthoDB" id="3236755at2759"/>